<dbReference type="CDD" id="cd00452">
    <property type="entry name" value="KDPG_aldolase"/>
    <property type="match status" value="1"/>
</dbReference>
<reference evidence="6 7" key="1">
    <citation type="journal article" date="2012" name="Genome Biol.">
        <title>Genome and low-iron response of an oceanic diatom adapted to chronic iron limitation.</title>
        <authorList>
            <person name="Lommer M."/>
            <person name="Specht M."/>
            <person name="Roy A.S."/>
            <person name="Kraemer L."/>
            <person name="Andreson R."/>
            <person name="Gutowska M.A."/>
            <person name="Wolf J."/>
            <person name="Bergner S.V."/>
            <person name="Schilhabel M.B."/>
            <person name="Klostermeier U.C."/>
            <person name="Beiko R.G."/>
            <person name="Rosenstiel P."/>
            <person name="Hippler M."/>
            <person name="Laroche J."/>
        </authorList>
    </citation>
    <scope>NUCLEOTIDE SEQUENCE [LARGE SCALE GENOMIC DNA]</scope>
    <source>
        <strain evidence="6 7">CCMP1005</strain>
    </source>
</reference>
<protein>
    <recommendedName>
        <fullName evidence="8">2-dehydro-3-deoxyphosphogluconate aldolase/4-hydroxy-2-oxoglutarate aldolase</fullName>
    </recommendedName>
</protein>
<accession>K0STR7</accession>
<dbReference type="EMBL" id="AGNL01010840">
    <property type="protein sequence ID" value="EJK68780.1"/>
    <property type="molecule type" value="Genomic_DNA"/>
</dbReference>
<organism evidence="6 7">
    <name type="scientific">Thalassiosira oceanica</name>
    <name type="common">Marine diatom</name>
    <dbReference type="NCBI Taxonomy" id="159749"/>
    <lineage>
        <taxon>Eukaryota</taxon>
        <taxon>Sar</taxon>
        <taxon>Stramenopiles</taxon>
        <taxon>Ochrophyta</taxon>
        <taxon>Bacillariophyta</taxon>
        <taxon>Coscinodiscophyceae</taxon>
        <taxon>Thalassiosirophycidae</taxon>
        <taxon>Thalassiosirales</taxon>
        <taxon>Thalassiosiraceae</taxon>
        <taxon>Thalassiosira</taxon>
    </lineage>
</organism>
<evidence type="ECO:0000313" key="6">
    <source>
        <dbReference type="EMBL" id="EJK68780.1"/>
    </source>
</evidence>
<evidence type="ECO:0000313" key="7">
    <source>
        <dbReference type="Proteomes" id="UP000266841"/>
    </source>
</evidence>
<dbReference type="AlphaFoldDB" id="K0STR7"/>
<proteinExistence type="inferred from homology"/>
<keyword evidence="7" id="KW-1185">Reference proteome</keyword>
<comment type="pathway">
    <text evidence="1">Carbohydrate acid metabolism.</text>
</comment>
<comment type="subunit">
    <text evidence="3">Homotrimer.</text>
</comment>
<evidence type="ECO:0000256" key="2">
    <source>
        <dbReference type="ARBA" id="ARBA00006906"/>
    </source>
</evidence>
<evidence type="ECO:0000256" key="1">
    <source>
        <dbReference type="ARBA" id="ARBA00004761"/>
    </source>
</evidence>
<name>K0STR7_THAOC</name>
<comment type="caution">
    <text evidence="6">The sequence shown here is derived from an EMBL/GenBank/DDBJ whole genome shotgun (WGS) entry which is preliminary data.</text>
</comment>
<dbReference type="Proteomes" id="UP000266841">
    <property type="component" value="Unassembled WGS sequence"/>
</dbReference>
<evidence type="ECO:0000256" key="4">
    <source>
        <dbReference type="ARBA" id="ARBA00023239"/>
    </source>
</evidence>
<keyword evidence="4" id="KW-0456">Lyase</keyword>
<dbReference type="InterPro" id="IPR013785">
    <property type="entry name" value="Aldolase_TIM"/>
</dbReference>
<evidence type="ECO:0000256" key="5">
    <source>
        <dbReference type="ARBA" id="ARBA00023277"/>
    </source>
</evidence>
<evidence type="ECO:0008006" key="8">
    <source>
        <dbReference type="Google" id="ProtNLM"/>
    </source>
</evidence>
<dbReference type="PANTHER" id="PTHR30246:SF1">
    <property type="entry name" value="2-DEHYDRO-3-DEOXY-6-PHOSPHOGALACTONATE ALDOLASE-RELATED"/>
    <property type="match status" value="1"/>
</dbReference>
<comment type="similarity">
    <text evidence="2">Belongs to the KHG/KDPG aldolase family.</text>
</comment>
<dbReference type="GO" id="GO:0016829">
    <property type="term" value="F:lyase activity"/>
    <property type="evidence" value="ECO:0007669"/>
    <property type="project" value="UniProtKB-KW"/>
</dbReference>
<dbReference type="Gene3D" id="3.20.20.70">
    <property type="entry name" value="Aldolase class I"/>
    <property type="match status" value="1"/>
</dbReference>
<evidence type="ECO:0000256" key="3">
    <source>
        <dbReference type="ARBA" id="ARBA00011233"/>
    </source>
</evidence>
<dbReference type="Pfam" id="PF01081">
    <property type="entry name" value="Aldolase"/>
    <property type="match status" value="1"/>
</dbReference>
<dbReference type="SUPFAM" id="SSF51569">
    <property type="entry name" value="Aldolase"/>
    <property type="match status" value="1"/>
</dbReference>
<dbReference type="PANTHER" id="PTHR30246">
    <property type="entry name" value="2-KETO-3-DEOXY-6-PHOSPHOGLUCONATE ALDOLASE"/>
    <property type="match status" value="1"/>
</dbReference>
<dbReference type="InterPro" id="IPR000887">
    <property type="entry name" value="Aldlse_KDPG_KHG"/>
</dbReference>
<keyword evidence="5" id="KW-0119">Carbohydrate metabolism</keyword>
<gene>
    <name evidence="6" type="ORF">THAOC_10009</name>
</gene>
<dbReference type="eggNOG" id="ENOG502QVAJ">
    <property type="taxonomic scope" value="Eukaryota"/>
</dbReference>
<sequence>MPDLNTATSAFRGKMPGRAMPTAFTERSRNEEGEYVSGVSVRLARGREIRETPPSSFAGRVTERRRGISSAERTAASLVSDDGQAKQLAGSKLHWNRGRRGSTTTLVAPSLEEVAGHRRSPRRSSSVSVRASDSALISCWEKKATTCGTSQGDRPFMSLYDLILLYPPLESSNSKNRLASSTLLRQTASRTATRQSAIRSMSTLDRTKSTDDYNRVLQTFAEIRACAVLRTPTSEACPKAMQASIDGGFKIVEFTLTTPDCLQHLSDFRAKYDGDVMVGCGTIMNTTDAENAVDAGAEFIITPVMLPDVIEWCAARNVVVVPGCQTPTEMVTAYRAGAPLQKLFPGVAGGAGWVKAVSSALPMLNINPTSGVTLDNAGEYLNNGAASVGLVAPLFDPVAIANEDWDQIAQNAAKVMANVREAGPWTRR</sequence>
<dbReference type="OrthoDB" id="1476984at2759"/>